<evidence type="ECO:0008006" key="8">
    <source>
        <dbReference type="Google" id="ProtNLM"/>
    </source>
</evidence>
<feature type="region of interest" description="Disordered" evidence="3">
    <location>
        <begin position="1565"/>
        <end position="1594"/>
    </location>
</feature>
<feature type="region of interest" description="Disordered" evidence="3">
    <location>
        <begin position="654"/>
        <end position="676"/>
    </location>
</feature>
<proteinExistence type="predicted"/>
<accession>A0AAV2TBF1</accession>
<organism evidence="6 7">
    <name type="scientific">Calicophoron daubneyi</name>
    <name type="common">Rumen fluke</name>
    <name type="synonym">Paramphistomum daubneyi</name>
    <dbReference type="NCBI Taxonomy" id="300641"/>
    <lineage>
        <taxon>Eukaryota</taxon>
        <taxon>Metazoa</taxon>
        <taxon>Spiralia</taxon>
        <taxon>Lophotrochozoa</taxon>
        <taxon>Platyhelminthes</taxon>
        <taxon>Trematoda</taxon>
        <taxon>Digenea</taxon>
        <taxon>Plagiorchiida</taxon>
        <taxon>Pronocephalata</taxon>
        <taxon>Paramphistomoidea</taxon>
        <taxon>Paramphistomidae</taxon>
        <taxon>Calicophoron</taxon>
    </lineage>
</organism>
<feature type="region of interest" description="Disordered" evidence="3">
    <location>
        <begin position="587"/>
        <end position="606"/>
    </location>
</feature>
<evidence type="ECO:0000313" key="6">
    <source>
        <dbReference type="EMBL" id="CAL5133451.1"/>
    </source>
</evidence>
<feature type="compositionally biased region" description="Polar residues" evidence="3">
    <location>
        <begin position="591"/>
        <end position="605"/>
    </location>
</feature>
<evidence type="ECO:0000259" key="5">
    <source>
        <dbReference type="Pfam" id="PF24627"/>
    </source>
</evidence>
<dbReference type="PANTHER" id="PTHR23159">
    <property type="entry name" value="CENTROSOMAL PROTEIN 2"/>
    <property type="match status" value="1"/>
</dbReference>
<feature type="region of interest" description="Disordered" evidence="3">
    <location>
        <begin position="13"/>
        <end position="82"/>
    </location>
</feature>
<reference evidence="6" key="1">
    <citation type="submission" date="2024-06" db="EMBL/GenBank/DDBJ databases">
        <authorList>
            <person name="Liu X."/>
            <person name="Lenzi L."/>
            <person name="Haldenby T S."/>
            <person name="Uol C."/>
        </authorList>
    </citation>
    <scope>NUCLEOTIDE SEQUENCE</scope>
</reference>
<feature type="coiled-coil region" evidence="2">
    <location>
        <begin position="247"/>
        <end position="379"/>
    </location>
</feature>
<dbReference type="Pfam" id="PF24627">
    <property type="entry name" value="PUMA_CC"/>
    <property type="match status" value="1"/>
</dbReference>
<keyword evidence="1 2" id="KW-0175">Coiled coil</keyword>
<feature type="compositionally biased region" description="Basic and acidic residues" evidence="3">
    <location>
        <begin position="659"/>
        <end position="676"/>
    </location>
</feature>
<dbReference type="PANTHER" id="PTHR23159:SF31">
    <property type="entry name" value="CENTROSOME-ASSOCIATED PROTEIN CEP250 ISOFORM X1"/>
    <property type="match status" value="1"/>
</dbReference>
<feature type="coiled-coil region" evidence="2">
    <location>
        <begin position="1380"/>
        <end position="1537"/>
    </location>
</feature>
<feature type="coiled-coil region" evidence="2">
    <location>
        <begin position="1697"/>
        <end position="2111"/>
    </location>
</feature>
<dbReference type="SUPFAM" id="SSF57997">
    <property type="entry name" value="Tropomyosin"/>
    <property type="match status" value="2"/>
</dbReference>
<dbReference type="EMBL" id="CAXLJL010000156">
    <property type="protein sequence ID" value="CAL5133451.1"/>
    <property type="molecule type" value="Genomic_DNA"/>
</dbReference>
<feature type="coiled-coil region" evidence="2">
    <location>
        <begin position="1620"/>
        <end position="1661"/>
    </location>
</feature>
<sequence>MFLSSQVEKCSVGASVRTTQSMSGDQRSVSIIPSPTKFYGLGFDERTGTSNESSSDSSSSEALRDVDSPVSHASAKTKGLRCQTAPNRDFARPCVWTVSRSEGKTENDDRLSQSLSQDANRRRLRRSRYFSYPYNCRKKNCSHYLDYESLTRTNSSSDEESNCQQKKRVQKPQSDIDELKLASRTIRKSQSPLKTPGKVTSTGKTVNCSSNNPSEKESSESCEEDSLIGLGLNPLLLTAPMETRDYRRKLDDELAMYKQKLASYQDGQQRQCNLVQRLQAKVLQYKEKCRTLELKLQLAEAENQNRKAGMDENTAEYESTLMRLEEEQQRATTLASVNTMLREQLDQATQANQSLSSENQRFREEAARFREILERREAEWRDEEAAFNDYFTMEHNRLLTLWRAVVACRRQFVEIKGQVEREIGSARSDVSRIARTCQAACENFASNLRATEAQQLANLEWEQSEKKKLQRQLEELSQIQNTTRLQLDTEKKSAAQRLDDAKSQIEDIQRQLADRDRTIASLQRLRTGQALCGKREGYDIVDPASRTLVEEVQTMQQSLRDLAQSVLNNELESYDFALDCHHRSRSRSPCYASNPSMQPTGTQVSRAGAYGRTGSPPPPINATNSCYWADSTLGAVQAAFHKQGLQLSDLSNKLASSKEQQDITKRQLEDSENERRNLEHQLLRMRAELDNTRREREEAGRDLDRCKASLQNVNNEKIELDKLRISLTEQVKATQAELDRQRNSCCELQRTKDRLEEELAGLGRDAERSLREADRCQRCIEGLEERLSVAREEGTGLREALQCARLEAEIKATERADLQEALTKSEARRMELEGELTKLHNQETTLNERIAKQQAKIEDLISKRQATQVHLRNLETEYAQLGCEYRNVESERAALREALIQMETQKNEIATEKNTATQALTVSQAARERLEDEVSRLNREKIDVTEQFNAVTRHKNGLANELAQKARDNERLREVVCRLNSEKEDLTKEKGELVGHLKIIEREIRQTTDLLAATKKEHQNLEADYYQVKQQIVQLETQRDLLENENQELNIKRDNLICEFKRAKTDLQQEVDRITQARDQAVNHARNREQELLAALQASKEAGENEANALRHQLIETREQADSQMCDIIAAHKSVVEDLKNQALKDKETYQNELMTLQRERDEAALAAEADKQAILSANERDRAMLNERLVGAQQQCKCLDAEIERIKREAQARHERDDTVKAELSQELKEFRKHFEETCAFHEQNNKELQNKHAETVGHRDELLKEIDELQVQIKMLEEARDGLQKNVLEANRRLRETDEARETLRKEIIDLRRTISETQLERDTFAESKEILAKRVKDLEAEKVDQTRQICDDRQQIAALEEQKCTDRKEINELRSSLRDSEKTRLDVRRDLQETRRQLREAHNDRERQAKDILELQARLSKEEEKNEEMRQENFTLKQRIGELEAARSSLKKEFNSAERRIADLQESLASREREFKQAMDHATCEHRRLTDARNQLQNALEAANTEATDLRIALTAAENKITDGESELAQNEAARRDLEFRLASIHSSLRRLIGFRQGCQQAARRRRSNSRSPIREVRSPANSRQASPCKDSCAEASMEGRRVYAADLDPEAVRLALHEFVQRYTNLRRDMEDAQAQIRSLQSRLQEQAEQTEQWARRLHQVQQALCEAEADRKGVDGRLSSTQTALMLQEETLRKNERDRKQMADKISQMERQLAASGLERREDQDKLNKLRQSEARLEEEQRLSRKALEEAENRITQLEVIRRSLEGDLQRMKICVSDKEAENQVLEERIANLCKQIQDLESKSQSLQLTVDRLSIALSKSEELENASKDKMQQLNMSLSDHNQTIQDLQERLAQLQKALANSEQDRRMSQERLENTRSLLHEHKHQNQQLNDRLQMLQAELTEADVRRGELESQNRQIGSMLNKRQESEQELNKQLQQVAKDRQELQERLASTQRNLAEAEAERDQLILASTNLEKDRHTLRRHLEKAEKEKMQQDEIMNRGNLDRTELELTLRRLEEENNDQKRQVHFLQARLNELEQMHAQRLADVASRQRAETELEMERLRNNQTQAERALEARERAHRQRVKALEDQVVRLKVKMAAVKEQLAMETRKRQQILTGKSGMSRQGDVPGFGSSREVRRLLEAGDAALKPCLSTADMIHTPCCGQTEKRPIYDRNRSSSRGVRLVRK</sequence>
<dbReference type="InterPro" id="IPR055167">
    <property type="entry name" value="Rootletin-like_CC"/>
</dbReference>
<feature type="coiled-coil region" evidence="2">
    <location>
        <begin position="459"/>
        <end position="525"/>
    </location>
</feature>
<name>A0AAV2TBF1_CALDB</name>
<dbReference type="Proteomes" id="UP001497525">
    <property type="component" value="Unassembled WGS sequence"/>
</dbReference>
<feature type="domain" description="Rootletin-like coiled-coil" evidence="4">
    <location>
        <begin position="258"/>
        <end position="433"/>
    </location>
</feature>
<gene>
    <name evidence="6" type="ORF">CDAUBV1_LOCUS6686</name>
</gene>
<feature type="compositionally biased region" description="Low complexity" evidence="3">
    <location>
        <begin position="50"/>
        <end position="61"/>
    </location>
</feature>
<feature type="domain" description="PUMA/OVT1 coiled-coil region" evidence="5">
    <location>
        <begin position="646"/>
        <end position="717"/>
    </location>
</feature>
<evidence type="ECO:0000313" key="7">
    <source>
        <dbReference type="Proteomes" id="UP001497525"/>
    </source>
</evidence>
<feature type="region of interest" description="Disordered" evidence="3">
    <location>
        <begin position="153"/>
        <end position="223"/>
    </location>
</feature>
<evidence type="ECO:0000256" key="3">
    <source>
        <dbReference type="SAM" id="MobiDB-lite"/>
    </source>
</evidence>
<feature type="region of interest" description="Disordered" evidence="3">
    <location>
        <begin position="101"/>
        <end position="120"/>
    </location>
</feature>
<dbReference type="Pfam" id="PF15035">
    <property type="entry name" value="Rootletin"/>
    <property type="match status" value="1"/>
</dbReference>
<dbReference type="InterPro" id="IPR057531">
    <property type="entry name" value="PUMA/OVT1_CC"/>
</dbReference>
<evidence type="ECO:0000259" key="4">
    <source>
        <dbReference type="Pfam" id="PF15035"/>
    </source>
</evidence>
<protein>
    <recommendedName>
        <fullName evidence="8">Rootletin</fullName>
    </recommendedName>
</protein>
<comment type="caution">
    <text evidence="6">The sequence shown here is derived from an EMBL/GenBank/DDBJ whole genome shotgun (WGS) entry which is preliminary data.</text>
</comment>
<feature type="compositionally biased region" description="Basic and acidic residues" evidence="3">
    <location>
        <begin position="101"/>
        <end position="111"/>
    </location>
</feature>
<feature type="compositionally biased region" description="Polar residues" evidence="3">
    <location>
        <begin position="188"/>
        <end position="206"/>
    </location>
</feature>
<evidence type="ECO:0000256" key="2">
    <source>
        <dbReference type="SAM" id="Coils"/>
    </source>
</evidence>
<feature type="compositionally biased region" description="Polar residues" evidence="3">
    <location>
        <begin position="16"/>
        <end position="33"/>
    </location>
</feature>
<evidence type="ECO:0000256" key="1">
    <source>
        <dbReference type="ARBA" id="ARBA00023054"/>
    </source>
</evidence>
<dbReference type="Gene3D" id="1.10.287.1490">
    <property type="match status" value="1"/>
</dbReference>